<dbReference type="Proteomes" id="UP000198402">
    <property type="component" value="Unassembled WGS sequence"/>
</dbReference>
<evidence type="ECO:0000313" key="3">
    <source>
        <dbReference type="Proteomes" id="UP000198402"/>
    </source>
</evidence>
<comment type="caution">
    <text evidence="2">The sequence shown here is derived from an EMBL/GenBank/DDBJ whole genome shotgun (WGS) entry which is preliminary data.</text>
</comment>
<evidence type="ECO:0000313" key="2">
    <source>
        <dbReference type="EMBL" id="GAX01005.1"/>
    </source>
</evidence>
<evidence type="ECO:0000259" key="1">
    <source>
        <dbReference type="PROSITE" id="PS50943"/>
    </source>
</evidence>
<dbReference type="SUPFAM" id="SSF47413">
    <property type="entry name" value="lambda repressor-like DNA-binding domains"/>
    <property type="match status" value="1"/>
</dbReference>
<dbReference type="PROSITE" id="PS50943">
    <property type="entry name" value="HTH_CROC1"/>
    <property type="match status" value="1"/>
</dbReference>
<dbReference type="OrthoDB" id="9805309at2"/>
<dbReference type="Pfam" id="PF13443">
    <property type="entry name" value="HTH_26"/>
    <property type="match status" value="1"/>
</dbReference>
<feature type="domain" description="HTH cro/C1-type" evidence="1">
    <location>
        <begin position="6"/>
        <end position="61"/>
    </location>
</feature>
<keyword evidence="3" id="KW-1185">Reference proteome</keyword>
<dbReference type="Gene3D" id="1.10.260.40">
    <property type="entry name" value="lambda repressor-like DNA-binding domains"/>
    <property type="match status" value="1"/>
</dbReference>
<dbReference type="GO" id="GO:0003677">
    <property type="term" value="F:DNA binding"/>
    <property type="evidence" value="ECO:0007669"/>
    <property type="project" value="InterPro"/>
</dbReference>
<accession>A0A1Z5IGW5</accession>
<dbReference type="STRING" id="1302250.GCA_001313225_00650"/>
<dbReference type="InterPro" id="IPR010982">
    <property type="entry name" value="Lambda_DNA-bd_dom_sf"/>
</dbReference>
<name>A0A1Z5IGW5_9LACO</name>
<dbReference type="SMART" id="SM00530">
    <property type="entry name" value="HTH_XRE"/>
    <property type="match status" value="1"/>
</dbReference>
<organism evidence="2 3">
    <name type="scientific">Secundilactobacillus silagei JCM 19001</name>
    <dbReference type="NCBI Taxonomy" id="1302250"/>
    <lineage>
        <taxon>Bacteria</taxon>
        <taxon>Bacillati</taxon>
        <taxon>Bacillota</taxon>
        <taxon>Bacilli</taxon>
        <taxon>Lactobacillales</taxon>
        <taxon>Lactobacillaceae</taxon>
        <taxon>Secundilactobacillus</taxon>
    </lineage>
</organism>
<sequence length="243" mass="28209">MIKFALDKVMKERNLTIQEVMNATGITRPTISQLSSGKAKGIQFDTLNKLVSGLRLETYELFDEIYPQEQLSYKINWIDLDMSADKIDENFTFDENEPLFEVNFFSPENIHDEYSISSFRLPISVSFESTINTSDNQDENKIDTIIFSCLYDFVADTDLPTRNDMALKDYFSTTNKAQFETTIGSICFDCIKKLNLANKQKFVVFRSDINNLMNDEWSTNFSWNESLLADPPTFEKFIDIKYH</sequence>
<dbReference type="EMBL" id="BCMG01000004">
    <property type="protein sequence ID" value="GAX01005.1"/>
    <property type="molecule type" value="Genomic_DNA"/>
</dbReference>
<dbReference type="CDD" id="cd00093">
    <property type="entry name" value="HTH_XRE"/>
    <property type="match status" value="1"/>
</dbReference>
<dbReference type="InterPro" id="IPR001387">
    <property type="entry name" value="Cro/C1-type_HTH"/>
</dbReference>
<dbReference type="AlphaFoldDB" id="A0A1Z5IGW5"/>
<reference evidence="2 3" key="1">
    <citation type="submission" date="2015-11" db="EMBL/GenBank/DDBJ databases">
        <title>Draft genome sequences of new species of the genus Lactobacillus isolated from orchardgrass silage.</title>
        <authorList>
            <person name="Tohno M."/>
            <person name="Tanizawa Y."/>
            <person name="Arita M."/>
        </authorList>
    </citation>
    <scope>NUCLEOTIDE SEQUENCE [LARGE SCALE GENOMIC DNA]</scope>
    <source>
        <strain evidence="2 3">IWT126</strain>
    </source>
</reference>
<gene>
    <name evidence="2" type="ORF">IWT126_01028</name>
</gene>
<protein>
    <submittedName>
        <fullName evidence="2">Transcriptional regulator</fullName>
    </submittedName>
</protein>
<proteinExistence type="predicted"/>